<dbReference type="EnsemblMetazoa" id="G3029.6">
    <property type="protein sequence ID" value="G3029.6:cds"/>
    <property type="gene ID" value="G3029"/>
</dbReference>
<dbReference type="InterPro" id="IPR000156">
    <property type="entry name" value="Ran_bind_dom"/>
</dbReference>
<reference evidence="5" key="1">
    <citation type="submission" date="2022-08" db="UniProtKB">
        <authorList>
            <consortium name="EnsemblMetazoa"/>
        </authorList>
    </citation>
    <scope>IDENTIFICATION</scope>
    <source>
        <strain evidence="5">05x7-T-G4-1.051#20</strain>
    </source>
</reference>
<dbReference type="InterPro" id="IPR045255">
    <property type="entry name" value="RanBP1-like"/>
</dbReference>
<sequence length="456" mass="50155">MADVYTDSDDKKEDSRGQKEPSDTSQTKDGSGPFHDNKGPHKSSVLAPSKLDMLNQTDSSSPSKSLLRPSPLSFCVQNLKQKESDVKSKEKENQEKTSSGDLVPNEVENVANDPEVKGDSDVKGEVEKNKGSDPEPKAGVLSDSFSATSEATQENYFAAALTKPDGKESESSSKADEKSGQFIFGQNLTERVMGVAKSPEKTKEEFVFGQNLEQRVIKTDPSAEEHKEDESKNKALTLEESAREFQARIEKHVDFKEVDVVTGEEGESNVLQATAKLFVFESHGHNWVERGRGLLRLNDLITPSPTEFQSRLVMRTHGSLRVILNTKIWPGMTIERASSKSVRITATDGAEGVKVFLIVTSPKDTENILRAVDWRIQQLRVREDSDKPQAEKRKVDQDESSNEGISKKQRQEMPDEASSTGGGLKREESDGSVIGPETDASSTSSTSSLTLRSESD</sequence>
<accession>A0A8W8LZB1</accession>
<evidence type="ECO:0000256" key="2">
    <source>
        <dbReference type="ARBA" id="ARBA00023242"/>
    </source>
</evidence>
<evidence type="ECO:0000313" key="6">
    <source>
        <dbReference type="Proteomes" id="UP000005408"/>
    </source>
</evidence>
<evidence type="ECO:0000256" key="1">
    <source>
        <dbReference type="ARBA" id="ARBA00004123"/>
    </source>
</evidence>
<dbReference type="Pfam" id="PF00638">
    <property type="entry name" value="Ran_BP1"/>
    <property type="match status" value="1"/>
</dbReference>
<keyword evidence="6" id="KW-1185">Reference proteome</keyword>
<dbReference type="SUPFAM" id="SSF50729">
    <property type="entry name" value="PH domain-like"/>
    <property type="match status" value="1"/>
</dbReference>
<dbReference type="Proteomes" id="UP000005408">
    <property type="component" value="Unassembled WGS sequence"/>
</dbReference>
<dbReference type="Gene3D" id="2.30.29.30">
    <property type="entry name" value="Pleckstrin-homology domain (PH domain)/Phosphotyrosine-binding domain (PTB)"/>
    <property type="match status" value="1"/>
</dbReference>
<dbReference type="PANTHER" id="PTHR23138">
    <property type="entry name" value="RAN BINDING PROTEIN"/>
    <property type="match status" value="1"/>
</dbReference>
<feature type="compositionally biased region" description="Basic and acidic residues" evidence="3">
    <location>
        <begin position="8"/>
        <end position="22"/>
    </location>
</feature>
<feature type="region of interest" description="Disordered" evidence="3">
    <location>
        <begin position="383"/>
        <end position="456"/>
    </location>
</feature>
<feature type="compositionally biased region" description="Basic and acidic residues" evidence="3">
    <location>
        <begin position="383"/>
        <end position="397"/>
    </location>
</feature>
<name>A0A8W8LZB1_MAGGI</name>
<proteinExistence type="predicted"/>
<dbReference type="SMART" id="SM00160">
    <property type="entry name" value="RanBD"/>
    <property type="match status" value="1"/>
</dbReference>
<dbReference type="PROSITE" id="PS50196">
    <property type="entry name" value="RANBD1"/>
    <property type="match status" value="1"/>
</dbReference>
<feature type="compositionally biased region" description="Basic and acidic residues" evidence="3">
    <location>
        <begin position="114"/>
        <end position="136"/>
    </location>
</feature>
<feature type="compositionally biased region" description="Basic and acidic residues" evidence="3">
    <location>
        <begin position="80"/>
        <end position="95"/>
    </location>
</feature>
<feature type="compositionally biased region" description="Low complexity" evidence="3">
    <location>
        <begin position="59"/>
        <end position="73"/>
    </location>
</feature>
<evidence type="ECO:0000256" key="3">
    <source>
        <dbReference type="SAM" id="MobiDB-lite"/>
    </source>
</evidence>
<dbReference type="CDD" id="cd13180">
    <property type="entry name" value="RanBD_RanBP3"/>
    <property type="match status" value="1"/>
</dbReference>
<comment type="subcellular location">
    <subcellularLocation>
        <location evidence="1">Nucleus</location>
    </subcellularLocation>
</comment>
<feature type="compositionally biased region" description="Low complexity" evidence="3">
    <location>
        <begin position="441"/>
        <end position="456"/>
    </location>
</feature>
<dbReference type="PANTHER" id="PTHR23138:SF142">
    <property type="entry name" value="RAN-BINDING PROTEIN 3B-RELATED"/>
    <property type="match status" value="1"/>
</dbReference>
<feature type="region of interest" description="Disordered" evidence="3">
    <location>
        <begin position="1"/>
        <end position="182"/>
    </location>
</feature>
<evidence type="ECO:0000259" key="4">
    <source>
        <dbReference type="PROSITE" id="PS50196"/>
    </source>
</evidence>
<dbReference type="InterPro" id="IPR011993">
    <property type="entry name" value="PH-like_dom_sf"/>
</dbReference>
<dbReference type="GO" id="GO:0005634">
    <property type="term" value="C:nucleus"/>
    <property type="evidence" value="ECO:0007669"/>
    <property type="project" value="UniProtKB-SubCell"/>
</dbReference>
<keyword evidence="2" id="KW-0539">Nucleus</keyword>
<protein>
    <recommendedName>
        <fullName evidence="4">RanBD1 domain-containing protein</fullName>
    </recommendedName>
</protein>
<feature type="compositionally biased region" description="Polar residues" evidence="3">
    <location>
        <begin position="143"/>
        <end position="155"/>
    </location>
</feature>
<dbReference type="GO" id="GO:0006611">
    <property type="term" value="P:protein export from nucleus"/>
    <property type="evidence" value="ECO:0007669"/>
    <property type="project" value="TreeGrafter"/>
</dbReference>
<dbReference type="AlphaFoldDB" id="A0A8W8LZB1"/>
<feature type="compositionally biased region" description="Basic and acidic residues" evidence="3">
    <location>
        <begin position="164"/>
        <end position="179"/>
    </location>
</feature>
<feature type="domain" description="RanBD1" evidence="4">
    <location>
        <begin position="248"/>
        <end position="335"/>
    </location>
</feature>
<organism evidence="5 6">
    <name type="scientific">Magallana gigas</name>
    <name type="common">Pacific oyster</name>
    <name type="synonym">Crassostrea gigas</name>
    <dbReference type="NCBI Taxonomy" id="29159"/>
    <lineage>
        <taxon>Eukaryota</taxon>
        <taxon>Metazoa</taxon>
        <taxon>Spiralia</taxon>
        <taxon>Lophotrochozoa</taxon>
        <taxon>Mollusca</taxon>
        <taxon>Bivalvia</taxon>
        <taxon>Autobranchia</taxon>
        <taxon>Pteriomorphia</taxon>
        <taxon>Ostreida</taxon>
        <taxon>Ostreoidea</taxon>
        <taxon>Ostreidae</taxon>
        <taxon>Magallana</taxon>
    </lineage>
</organism>
<evidence type="ECO:0000313" key="5">
    <source>
        <dbReference type="EnsemblMetazoa" id="G3029.6:cds"/>
    </source>
</evidence>